<evidence type="ECO:0000256" key="2">
    <source>
        <dbReference type="ARBA" id="ARBA00022771"/>
    </source>
</evidence>
<keyword evidence="2 4" id="KW-0863">Zinc-finger</keyword>
<accession>A0A8T0MZD6</accession>
<sequence>MDDMEEYTVNDDLRACGLPTDDDDDLTAGAEALFGSGVAPINVDAPDDAGAGAGGDGVGASATQTPASTPTASTANNIVLKRARSGAWNDFEPIFETLPSGKQVRIAAKCRHCNHVLSARSVSGTGHLLRHQAQCVKKAKHAALVQSRIQVIEERRRCLAPHNVEYLTCVKDWEAADARAQHDVEKLTRDLELKFGIKDNAEGQAAGNE</sequence>
<dbReference type="PROSITE" id="PS50808">
    <property type="entry name" value="ZF_BED"/>
    <property type="match status" value="1"/>
</dbReference>
<keyword evidence="3" id="KW-0862">Zinc</keyword>
<reference evidence="7" key="1">
    <citation type="submission" date="2020-05" db="EMBL/GenBank/DDBJ databases">
        <title>WGS assembly of Panicum virgatum.</title>
        <authorList>
            <person name="Lovell J.T."/>
            <person name="Jenkins J."/>
            <person name="Shu S."/>
            <person name="Juenger T.E."/>
            <person name="Schmutz J."/>
        </authorList>
    </citation>
    <scope>NUCLEOTIDE SEQUENCE</scope>
    <source>
        <strain evidence="7">AP13</strain>
    </source>
</reference>
<dbReference type="PANTHER" id="PTHR34396:SF32">
    <property type="entry name" value="OS09G0382120 PROTEIN"/>
    <property type="match status" value="1"/>
</dbReference>
<feature type="region of interest" description="Disordered" evidence="5">
    <location>
        <begin position="45"/>
        <end position="72"/>
    </location>
</feature>
<dbReference type="GO" id="GO:1990837">
    <property type="term" value="F:sequence-specific double-stranded DNA binding"/>
    <property type="evidence" value="ECO:0007669"/>
    <property type="project" value="TreeGrafter"/>
</dbReference>
<dbReference type="EMBL" id="CM029054">
    <property type="protein sequence ID" value="KAG2540126.1"/>
    <property type="molecule type" value="Genomic_DNA"/>
</dbReference>
<keyword evidence="1" id="KW-0479">Metal-binding</keyword>
<dbReference type="GO" id="GO:0005634">
    <property type="term" value="C:nucleus"/>
    <property type="evidence" value="ECO:0007669"/>
    <property type="project" value="TreeGrafter"/>
</dbReference>
<evidence type="ECO:0000313" key="8">
    <source>
        <dbReference type="Proteomes" id="UP000823388"/>
    </source>
</evidence>
<protein>
    <recommendedName>
        <fullName evidence="6">BED-type domain-containing protein</fullName>
    </recommendedName>
</protein>
<feature type="region of interest" description="Disordered" evidence="5">
    <location>
        <begin position="1"/>
        <end position="22"/>
    </location>
</feature>
<proteinExistence type="predicted"/>
<comment type="caution">
    <text evidence="7">The sequence shown here is derived from an EMBL/GenBank/DDBJ whole genome shotgun (WGS) entry which is preliminary data.</text>
</comment>
<dbReference type="Proteomes" id="UP000823388">
    <property type="component" value="Chromosome 9N"/>
</dbReference>
<evidence type="ECO:0000259" key="6">
    <source>
        <dbReference type="PROSITE" id="PS50808"/>
    </source>
</evidence>
<dbReference type="SMART" id="SM00614">
    <property type="entry name" value="ZnF_BED"/>
    <property type="match status" value="1"/>
</dbReference>
<evidence type="ECO:0000256" key="4">
    <source>
        <dbReference type="PROSITE-ProRule" id="PRU00027"/>
    </source>
</evidence>
<evidence type="ECO:0000256" key="1">
    <source>
        <dbReference type="ARBA" id="ARBA00022723"/>
    </source>
</evidence>
<dbReference type="GO" id="GO:0006357">
    <property type="term" value="P:regulation of transcription by RNA polymerase II"/>
    <property type="evidence" value="ECO:0007669"/>
    <property type="project" value="TreeGrafter"/>
</dbReference>
<dbReference type="PANTHER" id="PTHR34396">
    <property type="entry name" value="OS03G0264950 PROTEIN-RELATED"/>
    <property type="match status" value="1"/>
</dbReference>
<dbReference type="InterPro" id="IPR003656">
    <property type="entry name" value="Znf_BED"/>
</dbReference>
<keyword evidence="8" id="KW-1185">Reference proteome</keyword>
<gene>
    <name evidence="7" type="ORF">PVAP13_9NG535814</name>
</gene>
<feature type="domain" description="BED-type" evidence="6">
    <location>
        <begin position="82"/>
        <end position="148"/>
    </location>
</feature>
<name>A0A8T0MZD6_PANVG</name>
<dbReference type="InterPro" id="IPR053031">
    <property type="entry name" value="Cuticle_assoc_protein"/>
</dbReference>
<evidence type="ECO:0000313" key="7">
    <source>
        <dbReference type="EMBL" id="KAG2540126.1"/>
    </source>
</evidence>
<evidence type="ECO:0000256" key="5">
    <source>
        <dbReference type="SAM" id="MobiDB-lite"/>
    </source>
</evidence>
<feature type="compositionally biased region" description="Low complexity" evidence="5">
    <location>
        <begin position="59"/>
        <end position="72"/>
    </location>
</feature>
<evidence type="ECO:0000256" key="3">
    <source>
        <dbReference type="ARBA" id="ARBA00022833"/>
    </source>
</evidence>
<dbReference type="AlphaFoldDB" id="A0A8T0MZD6"/>
<organism evidence="7 8">
    <name type="scientific">Panicum virgatum</name>
    <name type="common">Blackwell switchgrass</name>
    <dbReference type="NCBI Taxonomy" id="38727"/>
    <lineage>
        <taxon>Eukaryota</taxon>
        <taxon>Viridiplantae</taxon>
        <taxon>Streptophyta</taxon>
        <taxon>Embryophyta</taxon>
        <taxon>Tracheophyta</taxon>
        <taxon>Spermatophyta</taxon>
        <taxon>Magnoliopsida</taxon>
        <taxon>Liliopsida</taxon>
        <taxon>Poales</taxon>
        <taxon>Poaceae</taxon>
        <taxon>PACMAD clade</taxon>
        <taxon>Panicoideae</taxon>
        <taxon>Panicodae</taxon>
        <taxon>Paniceae</taxon>
        <taxon>Panicinae</taxon>
        <taxon>Panicum</taxon>
        <taxon>Panicum sect. Hiantes</taxon>
    </lineage>
</organism>
<dbReference type="GO" id="GO:0008270">
    <property type="term" value="F:zinc ion binding"/>
    <property type="evidence" value="ECO:0007669"/>
    <property type="project" value="UniProtKB-KW"/>
</dbReference>